<gene>
    <name evidence="1" type="ORF">HHO47_05130</name>
</gene>
<evidence type="ECO:0000313" key="2">
    <source>
        <dbReference type="Proteomes" id="UP000570493"/>
    </source>
</evidence>
<keyword evidence="2" id="KW-1185">Reference proteome</keyword>
<dbReference type="RefSeq" id="WP_169019311.1">
    <property type="nucleotide sequence ID" value="NZ_JABBMT010000005.1"/>
</dbReference>
<dbReference type="PANTHER" id="PTHR38451:SF1">
    <property type="entry name" value="TRNA (ADENINE(22)-N(1))-METHYLTRANSFERASE"/>
    <property type="match status" value="1"/>
</dbReference>
<dbReference type="SUPFAM" id="SSF53335">
    <property type="entry name" value="S-adenosyl-L-methionine-dependent methyltransferases"/>
    <property type="match status" value="1"/>
</dbReference>
<evidence type="ECO:0008006" key="3">
    <source>
        <dbReference type="Google" id="ProtNLM"/>
    </source>
</evidence>
<accession>A0A7Y0DRH4</accession>
<dbReference type="Proteomes" id="UP000570493">
    <property type="component" value="Unassembled WGS sequence"/>
</dbReference>
<dbReference type="AlphaFoldDB" id="A0A7Y0DRH4"/>
<dbReference type="FunFam" id="3.40.50.150:FF:000442">
    <property type="entry name" value="tRNA (Adenine22-N1)-methyltransferase TrmK"/>
    <property type="match status" value="1"/>
</dbReference>
<proteinExistence type="predicted"/>
<dbReference type="InterPro" id="IPR016876">
    <property type="entry name" value="UCP028234"/>
</dbReference>
<evidence type="ECO:0000313" key="1">
    <source>
        <dbReference type="EMBL" id="NMM40244.1"/>
    </source>
</evidence>
<dbReference type="EMBL" id="JABBMT010000005">
    <property type="protein sequence ID" value="NMM40244.1"/>
    <property type="molecule type" value="Genomic_DNA"/>
</dbReference>
<reference evidence="1" key="1">
    <citation type="submission" date="2020-04" db="EMBL/GenBank/DDBJ databases">
        <title>Genome Sequencing for Pseudoaltermonas arctica.</title>
        <authorList>
            <person name="Elkins N.S."/>
        </authorList>
    </citation>
    <scope>NUCLEOTIDE SEQUENCE [LARGE SCALE GENOMIC DNA]</scope>
    <source>
        <strain evidence="1">NEC-BIFX-2020_0012</strain>
    </source>
</reference>
<dbReference type="PANTHER" id="PTHR38451">
    <property type="entry name" value="TRNA (ADENINE(22)-N(1))-METHYLTRANSFERASE"/>
    <property type="match status" value="1"/>
</dbReference>
<name>A0A7Y0DRH4_9GAMM</name>
<dbReference type="Pfam" id="PF12847">
    <property type="entry name" value="Methyltransf_18"/>
    <property type="match status" value="1"/>
</dbReference>
<protein>
    <recommendedName>
        <fullName evidence="3">SAM-dependent methyltransferase</fullName>
    </recommendedName>
</protein>
<dbReference type="PIRSF" id="PIRSF028234">
    <property type="entry name" value="UCP028234"/>
    <property type="match status" value="1"/>
</dbReference>
<comment type="caution">
    <text evidence="1">The sequence shown here is derived from an EMBL/GenBank/DDBJ whole genome shotgun (WGS) entry which is preliminary data.</text>
</comment>
<dbReference type="Gene3D" id="3.40.50.150">
    <property type="entry name" value="Vaccinia Virus protein VP39"/>
    <property type="match status" value="1"/>
</dbReference>
<dbReference type="InterPro" id="IPR029063">
    <property type="entry name" value="SAM-dependent_MTases_sf"/>
</dbReference>
<organism evidence="1 2">
    <name type="scientific">Pseudoalteromonas arctica</name>
    <dbReference type="NCBI Taxonomy" id="394751"/>
    <lineage>
        <taxon>Bacteria</taxon>
        <taxon>Pseudomonadati</taxon>
        <taxon>Pseudomonadota</taxon>
        <taxon>Gammaproteobacteria</taxon>
        <taxon>Alteromonadales</taxon>
        <taxon>Pseudoalteromonadaceae</taxon>
        <taxon>Pseudoalteromonas</taxon>
    </lineage>
</organism>
<sequence>MKLSSRLSAIDSFICAPYDVIWDCCCDHGLLGMALLKRAAAKQINFVDIVPTLMDELEHTLTRFSDQQAACQWQVLCQDVATIELQPSAKQLIIIAGVGGELLLRLVQKMVANCPEKLREQLSFIVCPVHHTYTLRQGLQALGLGLIKEQLVQENNRFYEVVQLSFTSNTALSVTGNQLWDNAEQMHELYLQQLVAHYTRMLNRDRTYFQHVLDDYQKISLD</sequence>